<dbReference type="Proteomes" id="UP000282084">
    <property type="component" value="Unassembled WGS sequence"/>
</dbReference>
<protein>
    <submittedName>
        <fullName evidence="2">Uncharacterized protein</fullName>
    </submittedName>
</protein>
<organism evidence="2 3">
    <name type="scientific">Saccharothrix australiensis</name>
    <dbReference type="NCBI Taxonomy" id="2072"/>
    <lineage>
        <taxon>Bacteria</taxon>
        <taxon>Bacillati</taxon>
        <taxon>Actinomycetota</taxon>
        <taxon>Actinomycetes</taxon>
        <taxon>Pseudonocardiales</taxon>
        <taxon>Pseudonocardiaceae</taxon>
        <taxon>Saccharothrix</taxon>
    </lineage>
</organism>
<keyword evidence="3" id="KW-1185">Reference proteome</keyword>
<dbReference type="AlphaFoldDB" id="A0A495W1L6"/>
<dbReference type="EMBL" id="RBXO01000001">
    <property type="protein sequence ID" value="RKT55581.1"/>
    <property type="molecule type" value="Genomic_DNA"/>
</dbReference>
<dbReference type="RefSeq" id="WP_147455193.1">
    <property type="nucleotide sequence ID" value="NZ_RBXO01000001.1"/>
</dbReference>
<comment type="caution">
    <text evidence="2">The sequence shown here is derived from an EMBL/GenBank/DDBJ whole genome shotgun (WGS) entry which is preliminary data.</text>
</comment>
<gene>
    <name evidence="2" type="ORF">C8E97_4258</name>
</gene>
<evidence type="ECO:0000256" key="1">
    <source>
        <dbReference type="SAM" id="MobiDB-lite"/>
    </source>
</evidence>
<name>A0A495W1L6_9PSEU</name>
<evidence type="ECO:0000313" key="2">
    <source>
        <dbReference type="EMBL" id="RKT55581.1"/>
    </source>
</evidence>
<reference evidence="2 3" key="1">
    <citation type="submission" date="2018-10" db="EMBL/GenBank/DDBJ databases">
        <title>Sequencing the genomes of 1000 actinobacteria strains.</title>
        <authorList>
            <person name="Klenk H.-P."/>
        </authorList>
    </citation>
    <scope>NUCLEOTIDE SEQUENCE [LARGE SCALE GENOMIC DNA]</scope>
    <source>
        <strain evidence="2 3">DSM 43800</strain>
    </source>
</reference>
<accession>A0A495W1L6</accession>
<feature type="region of interest" description="Disordered" evidence="1">
    <location>
        <begin position="1"/>
        <end position="23"/>
    </location>
</feature>
<sequence length="72" mass="7736">MSFHHDDSVSLATGIGGHRKSSTDYAERWRIDSSSLECAIADLMALVRVTAERPATTSTTCVWESSGPAGNH</sequence>
<dbReference type="OrthoDB" id="3188432at2"/>
<evidence type="ECO:0000313" key="3">
    <source>
        <dbReference type="Proteomes" id="UP000282084"/>
    </source>
</evidence>
<proteinExistence type="predicted"/>